<sequence>MGDISGITSSATGTAVDGDLLLKKFFAEVSKIERDNEVNRQIDKGFLSASIDPGLVLTGFRFIIKEDMTGMLDTEEKYRGCCEDDYLFYPRCNEVAKDYRITTFTDEKYGDDDDGTWSEDEETCSEDDGRYRSPLDSLPMDPTEGYRSFASAQNTPRYSDRL</sequence>
<protein>
    <submittedName>
        <fullName evidence="2">Recombination activating protein 1</fullName>
    </submittedName>
</protein>
<feature type="compositionally biased region" description="Polar residues" evidence="1">
    <location>
        <begin position="150"/>
        <end position="162"/>
    </location>
</feature>
<dbReference type="EMBL" id="BKCP01004516">
    <property type="protein sequence ID" value="GER31677.1"/>
    <property type="molecule type" value="Genomic_DNA"/>
</dbReference>
<evidence type="ECO:0000256" key="1">
    <source>
        <dbReference type="SAM" id="MobiDB-lite"/>
    </source>
</evidence>
<dbReference type="Proteomes" id="UP000325081">
    <property type="component" value="Unassembled WGS sequence"/>
</dbReference>
<name>A0A5A7PHA5_STRAF</name>
<keyword evidence="3" id="KW-1185">Reference proteome</keyword>
<feature type="compositionally biased region" description="Acidic residues" evidence="1">
    <location>
        <begin position="110"/>
        <end position="126"/>
    </location>
</feature>
<proteinExistence type="predicted"/>
<dbReference type="AlphaFoldDB" id="A0A5A7PHA5"/>
<comment type="caution">
    <text evidence="2">The sequence shown here is derived from an EMBL/GenBank/DDBJ whole genome shotgun (WGS) entry which is preliminary data.</text>
</comment>
<gene>
    <name evidence="2" type="ORF">STAS_07707</name>
</gene>
<feature type="region of interest" description="Disordered" evidence="1">
    <location>
        <begin position="110"/>
        <end position="162"/>
    </location>
</feature>
<evidence type="ECO:0000313" key="3">
    <source>
        <dbReference type="Proteomes" id="UP000325081"/>
    </source>
</evidence>
<evidence type="ECO:0000313" key="2">
    <source>
        <dbReference type="EMBL" id="GER31677.1"/>
    </source>
</evidence>
<reference evidence="3" key="1">
    <citation type="journal article" date="2019" name="Curr. Biol.">
        <title>Genome Sequence of Striga asiatica Provides Insight into the Evolution of Plant Parasitism.</title>
        <authorList>
            <person name="Yoshida S."/>
            <person name="Kim S."/>
            <person name="Wafula E.K."/>
            <person name="Tanskanen J."/>
            <person name="Kim Y.M."/>
            <person name="Honaas L."/>
            <person name="Yang Z."/>
            <person name="Spallek T."/>
            <person name="Conn C.E."/>
            <person name="Ichihashi Y."/>
            <person name="Cheong K."/>
            <person name="Cui S."/>
            <person name="Der J.P."/>
            <person name="Gundlach H."/>
            <person name="Jiao Y."/>
            <person name="Hori C."/>
            <person name="Ishida J.K."/>
            <person name="Kasahara H."/>
            <person name="Kiba T."/>
            <person name="Kim M.S."/>
            <person name="Koo N."/>
            <person name="Laohavisit A."/>
            <person name="Lee Y.H."/>
            <person name="Lumba S."/>
            <person name="McCourt P."/>
            <person name="Mortimer J.C."/>
            <person name="Mutuku J.M."/>
            <person name="Nomura T."/>
            <person name="Sasaki-Sekimoto Y."/>
            <person name="Seto Y."/>
            <person name="Wang Y."/>
            <person name="Wakatake T."/>
            <person name="Sakakibara H."/>
            <person name="Demura T."/>
            <person name="Yamaguchi S."/>
            <person name="Yoneyama K."/>
            <person name="Manabe R.I."/>
            <person name="Nelson D.C."/>
            <person name="Schulman A.H."/>
            <person name="Timko M.P."/>
            <person name="dePamphilis C.W."/>
            <person name="Choi D."/>
            <person name="Shirasu K."/>
        </authorList>
    </citation>
    <scope>NUCLEOTIDE SEQUENCE [LARGE SCALE GENOMIC DNA]</scope>
    <source>
        <strain evidence="3">cv. UVA1</strain>
    </source>
</reference>
<organism evidence="2 3">
    <name type="scientific">Striga asiatica</name>
    <name type="common">Asiatic witchweed</name>
    <name type="synonym">Buchnera asiatica</name>
    <dbReference type="NCBI Taxonomy" id="4170"/>
    <lineage>
        <taxon>Eukaryota</taxon>
        <taxon>Viridiplantae</taxon>
        <taxon>Streptophyta</taxon>
        <taxon>Embryophyta</taxon>
        <taxon>Tracheophyta</taxon>
        <taxon>Spermatophyta</taxon>
        <taxon>Magnoliopsida</taxon>
        <taxon>eudicotyledons</taxon>
        <taxon>Gunneridae</taxon>
        <taxon>Pentapetalae</taxon>
        <taxon>asterids</taxon>
        <taxon>lamiids</taxon>
        <taxon>Lamiales</taxon>
        <taxon>Orobanchaceae</taxon>
        <taxon>Buchnereae</taxon>
        <taxon>Striga</taxon>
    </lineage>
</organism>
<accession>A0A5A7PHA5</accession>